<feature type="compositionally biased region" description="Low complexity" evidence="2">
    <location>
        <begin position="284"/>
        <end position="294"/>
    </location>
</feature>
<dbReference type="Pfam" id="PF21205">
    <property type="entry name" value="Rep3_C"/>
    <property type="match status" value="1"/>
</dbReference>
<dbReference type="AlphaFoldDB" id="A0AAJ1M7X5"/>
<dbReference type="InterPro" id="IPR036388">
    <property type="entry name" value="WH-like_DNA-bd_sf"/>
</dbReference>
<dbReference type="Gene3D" id="1.10.10.10">
    <property type="entry name" value="Winged helix-like DNA-binding domain superfamily/Winged helix DNA-binding domain"/>
    <property type="match status" value="2"/>
</dbReference>
<feature type="region of interest" description="Disordered" evidence="2">
    <location>
        <begin position="284"/>
        <end position="303"/>
    </location>
</feature>
<dbReference type="InterPro" id="IPR000525">
    <property type="entry name" value="Initiator_Rep_WH1"/>
</dbReference>
<reference evidence="4" key="1">
    <citation type="submission" date="2023-01" db="EMBL/GenBank/DDBJ databases">
        <title>Genome analysis of 13 Lactobacillus isolated from gut of wild boar.</title>
        <authorList>
            <person name="Papp P."/>
            <person name="Libisch B."/>
            <person name="Nagy T."/>
            <person name="Olasz F."/>
        </authorList>
    </citation>
    <scope>NUCLEOTIDE SEQUENCE</scope>
    <source>
        <strain evidence="4">F108</strain>
    </source>
</reference>
<evidence type="ECO:0000256" key="2">
    <source>
        <dbReference type="SAM" id="MobiDB-lite"/>
    </source>
</evidence>
<dbReference type="InterPro" id="IPR036390">
    <property type="entry name" value="WH_DNA-bd_sf"/>
</dbReference>
<comment type="similarity">
    <text evidence="1">Belongs to the initiator RepB protein family.</text>
</comment>
<name>A0AAJ1M7X5_LIMMU</name>
<dbReference type="Proteomes" id="UP001218021">
    <property type="component" value="Unassembled WGS sequence"/>
</dbReference>
<dbReference type="GO" id="GO:0003887">
    <property type="term" value="F:DNA-directed DNA polymerase activity"/>
    <property type="evidence" value="ECO:0007669"/>
    <property type="project" value="InterPro"/>
</dbReference>
<protein>
    <submittedName>
        <fullName evidence="4">Replication initiation protein</fullName>
    </submittedName>
</protein>
<dbReference type="Pfam" id="PF01051">
    <property type="entry name" value="Rep3_N"/>
    <property type="match status" value="1"/>
</dbReference>
<evidence type="ECO:0000313" key="5">
    <source>
        <dbReference type="Proteomes" id="UP001218021"/>
    </source>
</evidence>
<dbReference type="EMBL" id="JAQOND010000032">
    <property type="protein sequence ID" value="MDC2828492.1"/>
    <property type="molecule type" value="Genomic_DNA"/>
</dbReference>
<evidence type="ECO:0000259" key="3">
    <source>
        <dbReference type="Pfam" id="PF01051"/>
    </source>
</evidence>
<organism evidence="4 5">
    <name type="scientific">Limosilactobacillus mucosae</name>
    <name type="common">Lactobacillus mucosae</name>
    <dbReference type="NCBI Taxonomy" id="97478"/>
    <lineage>
        <taxon>Bacteria</taxon>
        <taxon>Bacillati</taxon>
        <taxon>Bacillota</taxon>
        <taxon>Bacilli</taxon>
        <taxon>Lactobacillales</taxon>
        <taxon>Lactobacillaceae</taxon>
        <taxon>Limosilactobacillus</taxon>
    </lineage>
</organism>
<accession>A0AAJ1M7X5</accession>
<dbReference type="SUPFAM" id="SSF46785">
    <property type="entry name" value="Winged helix' DNA-binding domain"/>
    <property type="match status" value="1"/>
</dbReference>
<evidence type="ECO:0000313" key="4">
    <source>
        <dbReference type="EMBL" id="MDC2828492.1"/>
    </source>
</evidence>
<dbReference type="RefSeq" id="WP_272207468.1">
    <property type="nucleotide sequence ID" value="NZ_JAQONC010000004.1"/>
</dbReference>
<dbReference type="GO" id="GO:0006270">
    <property type="term" value="P:DNA replication initiation"/>
    <property type="evidence" value="ECO:0007669"/>
    <property type="project" value="InterPro"/>
</dbReference>
<sequence length="366" mass="42862">MANKNNAIVKYENSFNLVSLRNFTLIDSNILFTIISKLRDQRSNVISIDYSSLIKLSKYTGHHSFDTYLKKLSVKLQGTALYKEDANGFEVISLFSSFKADNKERILSIKVNPEFAYFFNELHQWTRFSLNEYTGISSTYAQIAYRSLKQYRTRGQFWISIDQMKDFYNIPKSYRTSDINRRVIKQIKKELAPYFRNLNIAPTKHGRKTTGYNFTWNPERNNQEELKISYSQKLNKNIDNIRFNSHLSDTEKKAALDSLLKREDAFTRSTILLSMSDEPWYASKDGNADSSADSSKNKKIDPQKDFESDIFRKRISEDRYRAEAKKHFQELIKKYEKSSEQLHIALVADAQVKLRQIDMFEHGGKI</sequence>
<gene>
    <name evidence="4" type="ORF">PO158_09385</name>
</gene>
<evidence type="ECO:0000256" key="1">
    <source>
        <dbReference type="ARBA" id="ARBA00038283"/>
    </source>
</evidence>
<proteinExistence type="inferred from homology"/>
<comment type="caution">
    <text evidence="4">The sequence shown here is derived from an EMBL/GenBank/DDBJ whole genome shotgun (WGS) entry which is preliminary data.</text>
</comment>
<feature type="domain" description="Initiator Rep protein WH1" evidence="3">
    <location>
        <begin position="8"/>
        <end position="149"/>
    </location>
</feature>